<organism evidence="11 12">
    <name type="scientific">Azospira oryzae</name>
    <dbReference type="NCBI Taxonomy" id="146939"/>
    <lineage>
        <taxon>Bacteria</taxon>
        <taxon>Pseudomonadati</taxon>
        <taxon>Pseudomonadota</taxon>
        <taxon>Betaproteobacteria</taxon>
        <taxon>Rhodocyclales</taxon>
        <taxon>Rhodocyclaceae</taxon>
        <taxon>Azospira</taxon>
    </lineage>
</organism>
<dbReference type="InterPro" id="IPR035919">
    <property type="entry name" value="EAL_sf"/>
</dbReference>
<accession>A0ABY0IPP3</accession>
<dbReference type="InterPro" id="IPR003352">
    <property type="entry name" value="PTS_EIIC"/>
</dbReference>
<feature type="transmembrane region" description="Helical" evidence="8">
    <location>
        <begin position="168"/>
        <end position="192"/>
    </location>
</feature>
<feature type="domain" description="PTS EIIC type-3" evidence="10">
    <location>
        <begin position="1"/>
        <end position="390"/>
    </location>
</feature>
<keyword evidence="2" id="KW-0813">Transport</keyword>
<feature type="transmembrane region" description="Helical" evidence="8">
    <location>
        <begin position="55"/>
        <end position="79"/>
    </location>
</feature>
<dbReference type="PANTHER" id="PTHR33121">
    <property type="entry name" value="CYCLIC DI-GMP PHOSPHODIESTERASE PDEF"/>
    <property type="match status" value="1"/>
</dbReference>
<name>A0ABY0IPP3_9RHOO</name>
<feature type="transmembrane region" description="Helical" evidence="8">
    <location>
        <begin position="373"/>
        <end position="391"/>
    </location>
</feature>
<evidence type="ECO:0000256" key="7">
    <source>
        <dbReference type="ARBA" id="ARBA00023136"/>
    </source>
</evidence>
<dbReference type="PROSITE" id="PS51105">
    <property type="entry name" value="PTS_EIIC_TYPE_3"/>
    <property type="match status" value="1"/>
</dbReference>
<feature type="transmembrane region" description="Helical" evidence="8">
    <location>
        <begin position="262"/>
        <end position="284"/>
    </location>
</feature>
<comment type="caution">
    <text evidence="11">The sequence shown here is derived from an EMBL/GenBank/DDBJ whole genome shotgun (WGS) entry which is preliminary data.</text>
</comment>
<reference evidence="11 12" key="1">
    <citation type="submission" date="2019-02" db="EMBL/GenBank/DDBJ databases">
        <title>Genomic Encyclopedia of Type Strains, Phase IV (KMG-IV): sequencing the most valuable type-strain genomes for metagenomic binning, comparative biology and taxonomic classification.</title>
        <authorList>
            <person name="Goeker M."/>
        </authorList>
    </citation>
    <scope>NUCLEOTIDE SEQUENCE [LARGE SCALE GENOMIC DNA]</scope>
    <source>
        <strain evidence="11 12">DSM 21223</strain>
    </source>
</reference>
<evidence type="ECO:0000313" key="11">
    <source>
        <dbReference type="EMBL" id="RZT76639.1"/>
    </source>
</evidence>
<evidence type="ECO:0000259" key="10">
    <source>
        <dbReference type="PROSITE" id="PS51105"/>
    </source>
</evidence>
<dbReference type="SUPFAM" id="SSF141868">
    <property type="entry name" value="EAL domain-like"/>
    <property type="match status" value="1"/>
</dbReference>
<dbReference type="CDD" id="cd01948">
    <property type="entry name" value="EAL"/>
    <property type="match status" value="1"/>
</dbReference>
<feature type="transmembrane region" description="Helical" evidence="8">
    <location>
        <begin position="304"/>
        <end position="324"/>
    </location>
</feature>
<protein>
    <submittedName>
        <fullName evidence="11">Diguanylate phosphodiesterase</fullName>
    </submittedName>
</protein>
<proteinExistence type="predicted"/>
<feature type="transmembrane region" description="Helical" evidence="8">
    <location>
        <begin position="99"/>
        <end position="118"/>
    </location>
</feature>
<evidence type="ECO:0000259" key="9">
    <source>
        <dbReference type="PROSITE" id="PS50883"/>
    </source>
</evidence>
<dbReference type="SMART" id="SM00052">
    <property type="entry name" value="EAL"/>
    <property type="match status" value="1"/>
</dbReference>
<feature type="transmembrane region" description="Helical" evidence="8">
    <location>
        <begin position="212"/>
        <end position="230"/>
    </location>
</feature>
<evidence type="ECO:0000256" key="5">
    <source>
        <dbReference type="ARBA" id="ARBA00022692"/>
    </source>
</evidence>
<dbReference type="EMBL" id="SHKM01000002">
    <property type="protein sequence ID" value="RZT76639.1"/>
    <property type="molecule type" value="Genomic_DNA"/>
</dbReference>
<evidence type="ECO:0000256" key="3">
    <source>
        <dbReference type="ARBA" id="ARBA00022475"/>
    </source>
</evidence>
<keyword evidence="3" id="KW-1003">Cell membrane</keyword>
<feature type="domain" description="EAL" evidence="9">
    <location>
        <begin position="434"/>
        <end position="687"/>
    </location>
</feature>
<dbReference type="PROSITE" id="PS50883">
    <property type="entry name" value="EAL"/>
    <property type="match status" value="1"/>
</dbReference>
<gene>
    <name evidence="11" type="ORF">EV678_2518</name>
</gene>
<keyword evidence="7 8" id="KW-0472">Membrane</keyword>
<keyword evidence="6 8" id="KW-1133">Transmembrane helix</keyword>
<comment type="subcellular location">
    <subcellularLocation>
        <location evidence="1">Cell membrane</location>
        <topology evidence="1">Multi-pass membrane protein</topology>
    </subcellularLocation>
</comment>
<feature type="transmembrane region" description="Helical" evidence="8">
    <location>
        <begin position="12"/>
        <end position="35"/>
    </location>
</feature>
<dbReference type="PANTHER" id="PTHR33121:SF70">
    <property type="entry name" value="SIGNALING PROTEIN YKOW"/>
    <property type="match status" value="1"/>
</dbReference>
<feature type="transmembrane region" description="Helical" evidence="8">
    <location>
        <begin position="124"/>
        <end position="147"/>
    </location>
</feature>
<dbReference type="InterPro" id="IPR001633">
    <property type="entry name" value="EAL_dom"/>
</dbReference>
<dbReference type="Pfam" id="PF00563">
    <property type="entry name" value="EAL"/>
    <property type="match status" value="1"/>
</dbReference>
<dbReference type="Proteomes" id="UP000292136">
    <property type="component" value="Unassembled WGS sequence"/>
</dbReference>
<dbReference type="InterPro" id="IPR004501">
    <property type="entry name" value="PTS_EIIC_3"/>
</dbReference>
<evidence type="ECO:0000256" key="4">
    <source>
        <dbReference type="ARBA" id="ARBA00022597"/>
    </source>
</evidence>
<evidence type="ECO:0000313" key="12">
    <source>
        <dbReference type="Proteomes" id="UP000292136"/>
    </source>
</evidence>
<dbReference type="Gene3D" id="3.20.20.450">
    <property type="entry name" value="EAL domain"/>
    <property type="match status" value="1"/>
</dbReference>
<evidence type="ECO:0000256" key="2">
    <source>
        <dbReference type="ARBA" id="ARBA00022448"/>
    </source>
</evidence>
<evidence type="ECO:0000256" key="1">
    <source>
        <dbReference type="ARBA" id="ARBA00004651"/>
    </source>
</evidence>
<evidence type="ECO:0000256" key="6">
    <source>
        <dbReference type="ARBA" id="ARBA00022989"/>
    </source>
</evidence>
<keyword evidence="12" id="KW-1185">Reference proteome</keyword>
<dbReference type="RefSeq" id="WP_130459756.1">
    <property type="nucleotide sequence ID" value="NZ_SHKM01000002.1"/>
</dbReference>
<dbReference type="Pfam" id="PF02378">
    <property type="entry name" value="PTS_EIIC"/>
    <property type="match status" value="1"/>
</dbReference>
<sequence length="695" mass="75277">MTSQLSRRARIWIYSIRDAFVSLIPLTLFGVLAVLARNFPLPAFQQFLLGGSGQAFSGILDLIIGGTHGVFGLSLAVVVAIHLRQRLPVGQPLDDGPSIMAVGLSSLINFMLATLAIFQHHGGLGYDLMLVGIGVGLFSAEFMRWSARRSWLTLISATRDADLAVHNALRLSVPTAVSGLIVLAVASFLAALPTPQALFDGVAAGARESAQGHYLAITFVTLVNQLFWFVGIHGGHILDTFGLDLFVAVPNLPGGYLVNRSLFDAFVLMGGSGATLGLLVAIYLQSRSGSLLKVARVATLPAMFNINEMVLFGLPVVLSPLYLLPFVLTPVLLALLAVAAVSSGWLQLLPVSIPWTTPPFLSGWLLTGSIKGVLLQALGLLLSIGIYWPFVRRAEARRLAREDRLFRRAAEVVLGNRPSKTSTIRRLDEVGSISRRVLGLLREDVRHGRLLLHYQPKHDCRDRLLGFEALVRWPQAPHPSVSPAMAVILAEEGRLINELGLWVFRQALAFKAHLNQSGFAGLSLAINVSPLQLAHGDFAERIARLMAETPVQPAEIEIEITESQVMPDDPVIDSNIQALGRMGFKLAMDDFGMGHTSLLHLRRFAIDVIKIDGSLTRDVLHSATNGDIIRAIAALGQARDIAIVAEFVETAAQKQALANLGCHVFQGYYYSPPLAEADCLAYCRRQPDEAEVGAA</sequence>
<keyword evidence="5 8" id="KW-0812">Transmembrane</keyword>
<evidence type="ECO:0000256" key="8">
    <source>
        <dbReference type="SAM" id="Phobius"/>
    </source>
</evidence>
<feature type="transmembrane region" description="Helical" evidence="8">
    <location>
        <begin position="331"/>
        <end position="353"/>
    </location>
</feature>
<dbReference type="InterPro" id="IPR050706">
    <property type="entry name" value="Cyclic-di-GMP_PDE-like"/>
</dbReference>
<keyword evidence="4" id="KW-0762">Sugar transport</keyword>